<dbReference type="InterPro" id="IPR035965">
    <property type="entry name" value="PAS-like_dom_sf"/>
</dbReference>
<dbReference type="Gene3D" id="3.30.450.20">
    <property type="entry name" value="PAS domain"/>
    <property type="match status" value="1"/>
</dbReference>
<evidence type="ECO:0000259" key="2">
    <source>
        <dbReference type="PROSITE" id="PS50113"/>
    </source>
</evidence>
<dbReference type="Pfam" id="PF13426">
    <property type="entry name" value="PAS_9"/>
    <property type="match status" value="1"/>
</dbReference>
<feature type="domain" description="PAC" evidence="2">
    <location>
        <begin position="86"/>
        <end position="143"/>
    </location>
</feature>
<feature type="domain" description="PAC" evidence="2">
    <location>
        <begin position="1"/>
        <end position="20"/>
    </location>
</feature>
<feature type="domain" description="PAS" evidence="1">
    <location>
        <begin position="21"/>
        <end position="76"/>
    </location>
</feature>
<evidence type="ECO:0008006" key="4">
    <source>
        <dbReference type="Google" id="ProtNLM"/>
    </source>
</evidence>
<evidence type="ECO:0000313" key="3">
    <source>
        <dbReference type="EMBL" id="GAF88335.1"/>
    </source>
</evidence>
<proteinExistence type="predicted"/>
<dbReference type="NCBIfam" id="TIGR00229">
    <property type="entry name" value="sensory_box"/>
    <property type="match status" value="1"/>
</dbReference>
<dbReference type="InterPro" id="IPR000014">
    <property type="entry name" value="PAS"/>
</dbReference>
<evidence type="ECO:0000259" key="1">
    <source>
        <dbReference type="PROSITE" id="PS50112"/>
    </source>
</evidence>
<dbReference type="InterPro" id="IPR052155">
    <property type="entry name" value="Biofilm_reg_signaling"/>
</dbReference>
<dbReference type="PROSITE" id="PS50112">
    <property type="entry name" value="PAS"/>
    <property type="match status" value="1"/>
</dbReference>
<dbReference type="PROSITE" id="PS50113">
    <property type="entry name" value="PAC"/>
    <property type="match status" value="2"/>
</dbReference>
<dbReference type="CDD" id="cd00130">
    <property type="entry name" value="PAS"/>
    <property type="match status" value="1"/>
</dbReference>
<protein>
    <recommendedName>
        <fullName evidence="4">PAS domain-containing protein</fullName>
    </recommendedName>
</protein>
<dbReference type="PANTHER" id="PTHR44757">
    <property type="entry name" value="DIGUANYLATE CYCLASE DGCP"/>
    <property type="match status" value="1"/>
</dbReference>
<reference evidence="3" key="1">
    <citation type="journal article" date="2014" name="Front. Microbiol.">
        <title>High frequency of phylogenetically diverse reductive dehalogenase-homologous genes in deep subseafloor sedimentary metagenomes.</title>
        <authorList>
            <person name="Kawai M."/>
            <person name="Futagami T."/>
            <person name="Toyoda A."/>
            <person name="Takaki Y."/>
            <person name="Nishi S."/>
            <person name="Hori S."/>
            <person name="Arai W."/>
            <person name="Tsubouchi T."/>
            <person name="Morono Y."/>
            <person name="Uchiyama I."/>
            <person name="Ito T."/>
            <person name="Fujiyama A."/>
            <person name="Inagaki F."/>
            <person name="Takami H."/>
        </authorList>
    </citation>
    <scope>NUCLEOTIDE SEQUENCE</scope>
    <source>
        <strain evidence="3">Expedition CK06-06</strain>
    </source>
</reference>
<comment type="caution">
    <text evidence="3">The sequence shown here is derived from an EMBL/GenBank/DDBJ whole genome shotgun (WGS) entry which is preliminary data.</text>
</comment>
<dbReference type="AlphaFoldDB" id="X0UIJ6"/>
<name>X0UIJ6_9ZZZZ</name>
<sequence length="180" mass="20823">MTGAVMEITERKSAEEKIRRAAEEWKKTFDSISDFIFILDPDFNIVKANKAFSDALKLKPEDIIGKKCHKLLHKTDEPWPGCPCKKTFEDKKPHTEEIDDLNIGIPLLATSSPVFDDKGRVISCVHIARDISKIKKSEKEIKRKMHDLEIFHKVAVGRELEISRMKKRIKELERKLEETP</sequence>
<accession>X0UIJ6</accession>
<dbReference type="InterPro" id="IPR000700">
    <property type="entry name" value="PAS-assoc_C"/>
</dbReference>
<dbReference type="PANTHER" id="PTHR44757:SF2">
    <property type="entry name" value="BIOFILM ARCHITECTURE MAINTENANCE PROTEIN MBAA"/>
    <property type="match status" value="1"/>
</dbReference>
<dbReference type="SMART" id="SM00091">
    <property type="entry name" value="PAS"/>
    <property type="match status" value="1"/>
</dbReference>
<dbReference type="EMBL" id="BARS01019209">
    <property type="protein sequence ID" value="GAF88335.1"/>
    <property type="molecule type" value="Genomic_DNA"/>
</dbReference>
<dbReference type="SUPFAM" id="SSF55785">
    <property type="entry name" value="PYP-like sensor domain (PAS domain)"/>
    <property type="match status" value="1"/>
</dbReference>
<gene>
    <name evidence="3" type="ORF">S01H1_31155</name>
</gene>
<organism evidence="3">
    <name type="scientific">marine sediment metagenome</name>
    <dbReference type="NCBI Taxonomy" id="412755"/>
    <lineage>
        <taxon>unclassified sequences</taxon>
        <taxon>metagenomes</taxon>
        <taxon>ecological metagenomes</taxon>
    </lineage>
</organism>